<dbReference type="RefSeq" id="WP_137640692.1">
    <property type="nucleotide sequence ID" value="NZ_BJDK01000025.1"/>
</dbReference>
<protein>
    <submittedName>
        <fullName evidence="2">NAD(P)H-binding protein</fullName>
    </submittedName>
</protein>
<proteinExistence type="predicted"/>
<accession>A0ABW1R3Z3</accession>
<evidence type="ECO:0000313" key="3">
    <source>
        <dbReference type="Proteomes" id="UP001596253"/>
    </source>
</evidence>
<dbReference type="Proteomes" id="UP001596253">
    <property type="component" value="Unassembled WGS sequence"/>
</dbReference>
<sequence length="190" mass="21190">MQNILIAGIIPQQRIQQLLQTIDQMLAVTLTVYAPAVHRSDWPADVTVLTGDLSDRGGLTAAAIDQDIILAQLDSKALVAQTQSLIAVLNAQPTTRLMLASPDSILSITQSQVKWYQQRRQRQQLAAIRMMERQLRHSQLDFTLIEGTTAATTAIYTRAMQHDWLTAMPTRRALSLLDYLTVDVSWPLVA</sequence>
<feature type="domain" description="NAD(P)-binding" evidence="1">
    <location>
        <begin position="16"/>
        <end position="146"/>
    </location>
</feature>
<evidence type="ECO:0000313" key="2">
    <source>
        <dbReference type="EMBL" id="MFC6163686.1"/>
    </source>
</evidence>
<comment type="caution">
    <text evidence="2">The sequence shown here is derived from an EMBL/GenBank/DDBJ whole genome shotgun (WGS) entry which is preliminary data.</text>
</comment>
<gene>
    <name evidence="2" type="ORF">ACFP3T_03250</name>
</gene>
<reference evidence="3" key="1">
    <citation type="journal article" date="2019" name="Int. J. Syst. Evol. Microbiol.">
        <title>The Global Catalogue of Microorganisms (GCM) 10K type strain sequencing project: providing services to taxonomists for standard genome sequencing and annotation.</title>
        <authorList>
            <consortium name="The Broad Institute Genomics Platform"/>
            <consortium name="The Broad Institute Genome Sequencing Center for Infectious Disease"/>
            <person name="Wu L."/>
            <person name="Ma J."/>
        </authorList>
    </citation>
    <scope>NUCLEOTIDE SEQUENCE [LARGE SCALE GENOMIC DNA]</scope>
    <source>
        <strain evidence="3">CCM 8932</strain>
    </source>
</reference>
<dbReference type="Gene3D" id="3.40.50.720">
    <property type="entry name" value="NAD(P)-binding Rossmann-like Domain"/>
    <property type="match status" value="1"/>
</dbReference>
<evidence type="ECO:0000259" key="1">
    <source>
        <dbReference type="Pfam" id="PF13460"/>
    </source>
</evidence>
<name>A0ABW1R3Z3_9LACO</name>
<dbReference type="EMBL" id="JBHSSD010000010">
    <property type="protein sequence ID" value="MFC6163686.1"/>
    <property type="molecule type" value="Genomic_DNA"/>
</dbReference>
<keyword evidence="3" id="KW-1185">Reference proteome</keyword>
<dbReference type="InterPro" id="IPR016040">
    <property type="entry name" value="NAD(P)-bd_dom"/>
</dbReference>
<dbReference type="Pfam" id="PF13460">
    <property type="entry name" value="NAD_binding_10"/>
    <property type="match status" value="1"/>
</dbReference>
<organism evidence="2 3">
    <name type="scientific">Lactiplantibacillus dongliensis</name>
    <dbReference type="NCBI Taxonomy" id="2559919"/>
    <lineage>
        <taxon>Bacteria</taxon>
        <taxon>Bacillati</taxon>
        <taxon>Bacillota</taxon>
        <taxon>Bacilli</taxon>
        <taxon>Lactobacillales</taxon>
        <taxon>Lactobacillaceae</taxon>
        <taxon>Lactiplantibacillus</taxon>
    </lineage>
</organism>